<reference evidence="2" key="2">
    <citation type="submission" date="2018-05" db="EMBL/GenBank/DDBJ databases">
        <title>OmerRS3 (Oryza meridionalis Reference Sequence Version 3).</title>
        <authorList>
            <person name="Zhang J."/>
            <person name="Kudrna D."/>
            <person name="Lee S."/>
            <person name="Talag J."/>
            <person name="Welchert J."/>
            <person name="Wing R.A."/>
        </authorList>
    </citation>
    <scope>NUCLEOTIDE SEQUENCE [LARGE SCALE GENOMIC DNA]</scope>
    <source>
        <strain evidence="2">cv. OR44</strain>
    </source>
</reference>
<reference evidence="2" key="1">
    <citation type="submission" date="2015-04" db="UniProtKB">
        <authorList>
            <consortium name="EnsemblPlants"/>
        </authorList>
    </citation>
    <scope>IDENTIFICATION</scope>
</reference>
<protein>
    <submittedName>
        <fullName evidence="2">Uncharacterized protein</fullName>
    </submittedName>
</protein>
<feature type="compositionally biased region" description="Low complexity" evidence="1">
    <location>
        <begin position="26"/>
        <end position="35"/>
    </location>
</feature>
<dbReference type="Proteomes" id="UP000008021">
    <property type="component" value="Chromosome 6"/>
</dbReference>
<dbReference type="EnsemblPlants" id="OMERI06G01270.1">
    <property type="protein sequence ID" value="OMERI06G01270.1"/>
    <property type="gene ID" value="OMERI06G01270"/>
</dbReference>
<accession>A0A0E0DVX8</accession>
<dbReference type="Gramene" id="OMERI06G01270.1">
    <property type="protein sequence ID" value="OMERI06G01270.1"/>
    <property type="gene ID" value="OMERI06G01270"/>
</dbReference>
<dbReference type="AlphaFoldDB" id="A0A0E0DVX8"/>
<feature type="compositionally biased region" description="Basic and acidic residues" evidence="1">
    <location>
        <begin position="41"/>
        <end position="51"/>
    </location>
</feature>
<name>A0A0E0DVX8_9ORYZ</name>
<evidence type="ECO:0000313" key="3">
    <source>
        <dbReference type="Proteomes" id="UP000008021"/>
    </source>
</evidence>
<keyword evidence="3" id="KW-1185">Reference proteome</keyword>
<organism evidence="2">
    <name type="scientific">Oryza meridionalis</name>
    <dbReference type="NCBI Taxonomy" id="40149"/>
    <lineage>
        <taxon>Eukaryota</taxon>
        <taxon>Viridiplantae</taxon>
        <taxon>Streptophyta</taxon>
        <taxon>Embryophyta</taxon>
        <taxon>Tracheophyta</taxon>
        <taxon>Spermatophyta</taxon>
        <taxon>Magnoliopsida</taxon>
        <taxon>Liliopsida</taxon>
        <taxon>Poales</taxon>
        <taxon>Poaceae</taxon>
        <taxon>BOP clade</taxon>
        <taxon>Oryzoideae</taxon>
        <taxon>Oryzeae</taxon>
        <taxon>Oryzinae</taxon>
        <taxon>Oryza</taxon>
    </lineage>
</organism>
<evidence type="ECO:0000313" key="2">
    <source>
        <dbReference type="EnsemblPlants" id="OMERI06G01270.1"/>
    </source>
</evidence>
<sequence length="115" mass="12182">GFHLLSGLSTCIAGTEARAVTRRRAGNAGAQPRAGGAQGEEAARRTGEALRRTRRRDAPACLDRSVISIVHTRCNTTQKRRTNDKAPFPAGTASCPPPATLARTNKVSLLGFITD</sequence>
<proteinExistence type="predicted"/>
<dbReference type="HOGENOM" id="CLU_2115171_0_0_1"/>
<feature type="region of interest" description="Disordered" evidence="1">
    <location>
        <begin position="23"/>
        <end position="56"/>
    </location>
</feature>
<feature type="region of interest" description="Disordered" evidence="1">
    <location>
        <begin position="76"/>
        <end position="99"/>
    </location>
</feature>
<evidence type="ECO:0000256" key="1">
    <source>
        <dbReference type="SAM" id="MobiDB-lite"/>
    </source>
</evidence>